<proteinExistence type="predicted"/>
<dbReference type="GO" id="GO:0046872">
    <property type="term" value="F:metal ion binding"/>
    <property type="evidence" value="ECO:0007669"/>
    <property type="project" value="UniProtKB-KW"/>
</dbReference>
<evidence type="ECO:0000256" key="3">
    <source>
        <dbReference type="ARBA" id="ARBA00022723"/>
    </source>
</evidence>
<keyword evidence="2" id="KW-0349">Heme</keyword>
<keyword evidence="1" id="KW-0813">Transport</keyword>
<reference evidence="5 6" key="1">
    <citation type="submission" date="2018-11" db="EMBL/GenBank/DDBJ databases">
        <authorList>
            <person name="Criscuolo A."/>
        </authorList>
    </citation>
    <scope>NUCLEOTIDE SEQUENCE [LARGE SCALE GENOMIC DNA]</scope>
    <source>
        <strain evidence="5">ATB-66</strain>
    </source>
</reference>
<dbReference type="Proteomes" id="UP000270468">
    <property type="component" value="Unassembled WGS sequence"/>
</dbReference>
<evidence type="ECO:0000256" key="2">
    <source>
        <dbReference type="ARBA" id="ARBA00022617"/>
    </source>
</evidence>
<keyword evidence="3" id="KW-0479">Metal-binding</keyword>
<dbReference type="Gene3D" id="1.10.490.10">
    <property type="entry name" value="Globins"/>
    <property type="match status" value="1"/>
</dbReference>
<name>A0A3P5WU94_9BACL</name>
<evidence type="ECO:0000313" key="5">
    <source>
        <dbReference type="EMBL" id="VDC24892.1"/>
    </source>
</evidence>
<organism evidence="5 6">
    <name type="scientific">Filibacter tadaridae</name>
    <dbReference type="NCBI Taxonomy" id="2483811"/>
    <lineage>
        <taxon>Bacteria</taxon>
        <taxon>Bacillati</taxon>
        <taxon>Bacillota</taxon>
        <taxon>Bacilli</taxon>
        <taxon>Bacillales</taxon>
        <taxon>Caryophanaceae</taxon>
        <taxon>Filibacter</taxon>
    </lineage>
</organism>
<evidence type="ECO:0000256" key="4">
    <source>
        <dbReference type="ARBA" id="ARBA00023004"/>
    </source>
</evidence>
<sequence>MSKQSLQTLYNQIGGEKIQELVNHFYPKVYDDPDLSPLFVGDINEIKRK</sequence>
<evidence type="ECO:0000313" key="6">
    <source>
        <dbReference type="Proteomes" id="UP000270468"/>
    </source>
</evidence>
<dbReference type="GO" id="GO:0019825">
    <property type="term" value="F:oxygen binding"/>
    <property type="evidence" value="ECO:0007669"/>
    <property type="project" value="InterPro"/>
</dbReference>
<dbReference type="AlphaFoldDB" id="A0A3P5WU94"/>
<protein>
    <recommendedName>
        <fullName evidence="7">Globin</fullName>
    </recommendedName>
</protein>
<gene>
    <name evidence="5" type="ORF">FILTAD_01118</name>
</gene>
<evidence type="ECO:0000256" key="1">
    <source>
        <dbReference type="ARBA" id="ARBA00022448"/>
    </source>
</evidence>
<dbReference type="InterPro" id="IPR009050">
    <property type="entry name" value="Globin-like_sf"/>
</dbReference>
<evidence type="ECO:0008006" key="7">
    <source>
        <dbReference type="Google" id="ProtNLM"/>
    </source>
</evidence>
<keyword evidence="4" id="KW-0408">Iron</keyword>
<dbReference type="GO" id="GO:0020037">
    <property type="term" value="F:heme binding"/>
    <property type="evidence" value="ECO:0007669"/>
    <property type="project" value="InterPro"/>
</dbReference>
<keyword evidence="6" id="KW-1185">Reference proteome</keyword>
<dbReference type="EMBL" id="UXAV01000031">
    <property type="protein sequence ID" value="VDC24892.1"/>
    <property type="molecule type" value="Genomic_DNA"/>
</dbReference>
<dbReference type="Pfam" id="PF01152">
    <property type="entry name" value="Bac_globin"/>
    <property type="match status" value="1"/>
</dbReference>
<dbReference type="InterPro" id="IPR012292">
    <property type="entry name" value="Globin/Proto"/>
</dbReference>
<dbReference type="InterPro" id="IPR001486">
    <property type="entry name" value="Hemoglobin_trunc"/>
</dbReference>
<dbReference type="SUPFAM" id="SSF46458">
    <property type="entry name" value="Globin-like"/>
    <property type="match status" value="1"/>
</dbReference>
<accession>A0A3P5WU94</accession>